<evidence type="ECO:0000256" key="1">
    <source>
        <dbReference type="SAM" id="SignalP"/>
    </source>
</evidence>
<gene>
    <name evidence="2" type="ORF">BOLC8T51447H</name>
</gene>
<protein>
    <submittedName>
        <fullName evidence="2">Uncharacterized protein</fullName>
    </submittedName>
</protein>
<reference evidence="2" key="1">
    <citation type="submission" date="2018-11" db="EMBL/GenBank/DDBJ databases">
        <authorList>
            <consortium name="Genoscope - CEA"/>
            <person name="William W."/>
        </authorList>
    </citation>
    <scope>NUCLEOTIDE SEQUENCE</scope>
</reference>
<name>A0A3P6FYI5_BRAOL</name>
<dbReference type="EMBL" id="LR031879">
    <property type="protein sequence ID" value="VDD58218.1"/>
    <property type="molecule type" value="Genomic_DNA"/>
</dbReference>
<feature type="chain" id="PRO_5018247460" evidence="1">
    <location>
        <begin position="20"/>
        <end position="74"/>
    </location>
</feature>
<feature type="signal peptide" evidence="1">
    <location>
        <begin position="1"/>
        <end position="19"/>
    </location>
</feature>
<proteinExistence type="predicted"/>
<dbReference type="AlphaFoldDB" id="A0A3P6FYI5"/>
<sequence length="74" mass="8559">MWRIIMIFYLLALVGRGNSGRTPIWRKDLRRLHGLQNQLQRGLVPPSQPSLCHNRVNTLSHQDAYSSQSYVLCP</sequence>
<evidence type="ECO:0000313" key="2">
    <source>
        <dbReference type="EMBL" id="VDD58218.1"/>
    </source>
</evidence>
<accession>A0A3P6FYI5</accession>
<keyword evidence="1" id="KW-0732">Signal</keyword>
<organism evidence="2">
    <name type="scientific">Brassica oleracea</name>
    <name type="common">Wild cabbage</name>
    <dbReference type="NCBI Taxonomy" id="3712"/>
    <lineage>
        <taxon>Eukaryota</taxon>
        <taxon>Viridiplantae</taxon>
        <taxon>Streptophyta</taxon>
        <taxon>Embryophyta</taxon>
        <taxon>Tracheophyta</taxon>
        <taxon>Spermatophyta</taxon>
        <taxon>Magnoliopsida</taxon>
        <taxon>eudicotyledons</taxon>
        <taxon>Gunneridae</taxon>
        <taxon>Pentapetalae</taxon>
        <taxon>rosids</taxon>
        <taxon>malvids</taxon>
        <taxon>Brassicales</taxon>
        <taxon>Brassicaceae</taxon>
        <taxon>Brassiceae</taxon>
        <taxon>Brassica</taxon>
    </lineage>
</organism>